<reference evidence="1" key="1">
    <citation type="submission" date="2014-05" db="EMBL/GenBank/DDBJ databases">
        <authorList>
            <person name="Chronopoulou M."/>
        </authorList>
    </citation>
    <scope>NUCLEOTIDE SEQUENCE</scope>
    <source>
        <tissue evidence="1">Whole organism</tissue>
    </source>
</reference>
<organism evidence="1">
    <name type="scientific">Lepeophtheirus salmonis</name>
    <name type="common">Salmon louse</name>
    <name type="synonym">Caligus salmonis</name>
    <dbReference type="NCBI Taxonomy" id="72036"/>
    <lineage>
        <taxon>Eukaryota</taxon>
        <taxon>Metazoa</taxon>
        <taxon>Ecdysozoa</taxon>
        <taxon>Arthropoda</taxon>
        <taxon>Crustacea</taxon>
        <taxon>Multicrustacea</taxon>
        <taxon>Hexanauplia</taxon>
        <taxon>Copepoda</taxon>
        <taxon>Siphonostomatoida</taxon>
        <taxon>Caligidae</taxon>
        <taxon>Lepeophtheirus</taxon>
    </lineage>
</organism>
<protein>
    <submittedName>
        <fullName evidence="1">Uncharacterized protein</fullName>
    </submittedName>
</protein>
<dbReference type="AlphaFoldDB" id="A0A0K2TBI5"/>
<evidence type="ECO:0000313" key="1">
    <source>
        <dbReference type="EMBL" id="CDW22831.1"/>
    </source>
</evidence>
<feature type="non-terminal residue" evidence="1">
    <location>
        <position position="1"/>
    </location>
</feature>
<sequence>RRSFAYVLVKWSSPSVDFLSVKVSVVNLRNNEDFPTPYSPQRITFCSGNLTVAIPLLL</sequence>
<dbReference type="EMBL" id="HACA01005470">
    <property type="protein sequence ID" value="CDW22831.1"/>
    <property type="molecule type" value="Transcribed_RNA"/>
</dbReference>
<feature type="non-terminal residue" evidence="1">
    <location>
        <position position="58"/>
    </location>
</feature>
<proteinExistence type="predicted"/>
<name>A0A0K2TBI5_LEPSM</name>
<accession>A0A0K2TBI5</accession>